<evidence type="ECO:0000256" key="2">
    <source>
        <dbReference type="ARBA" id="ARBA00022448"/>
    </source>
</evidence>
<dbReference type="EMBL" id="BAAAFZ010000011">
    <property type="protein sequence ID" value="GAA0575409.1"/>
    <property type="molecule type" value="Genomic_DNA"/>
</dbReference>
<dbReference type="Pfam" id="PF12704">
    <property type="entry name" value="MacB_PCD"/>
    <property type="match status" value="1"/>
</dbReference>
<keyword evidence="2" id="KW-0813">Transport</keyword>
<reference evidence="12" key="1">
    <citation type="journal article" date="2019" name="Int. J. Syst. Evol. Microbiol.">
        <title>The Global Catalogue of Microorganisms (GCM) 10K type strain sequencing project: providing services to taxonomists for standard genome sequencing and annotation.</title>
        <authorList>
            <consortium name="The Broad Institute Genomics Platform"/>
            <consortium name="The Broad Institute Genome Sequencing Center for Infectious Disease"/>
            <person name="Wu L."/>
            <person name="Ma J."/>
        </authorList>
    </citation>
    <scope>NUCLEOTIDE SEQUENCE [LARGE SCALE GENOMIC DNA]</scope>
    <source>
        <strain evidence="12">JCM 9933</strain>
    </source>
</reference>
<dbReference type="InterPro" id="IPR051125">
    <property type="entry name" value="ABC-4/HrtB_transporter"/>
</dbReference>
<evidence type="ECO:0000259" key="10">
    <source>
        <dbReference type="Pfam" id="PF12704"/>
    </source>
</evidence>
<dbReference type="InterPro" id="IPR025857">
    <property type="entry name" value="MacB_PCD"/>
</dbReference>
<comment type="subcellular location">
    <subcellularLocation>
        <location evidence="1">Cell membrane</location>
        <topology evidence="1">Multi-pass membrane protein</topology>
    </subcellularLocation>
</comment>
<evidence type="ECO:0000313" key="11">
    <source>
        <dbReference type="EMBL" id="GAA0575409.1"/>
    </source>
</evidence>
<feature type="domain" description="ABC3 transporter permease C-terminal" evidence="9">
    <location>
        <begin position="319"/>
        <end position="432"/>
    </location>
</feature>
<keyword evidence="12" id="KW-1185">Reference proteome</keyword>
<feature type="transmembrane region" description="Helical" evidence="8">
    <location>
        <begin position="406"/>
        <end position="424"/>
    </location>
</feature>
<feature type="transmembrane region" description="Helical" evidence="8">
    <location>
        <begin position="313"/>
        <end position="337"/>
    </location>
</feature>
<dbReference type="Pfam" id="PF02687">
    <property type="entry name" value="FtsX"/>
    <property type="match status" value="1"/>
</dbReference>
<evidence type="ECO:0000256" key="8">
    <source>
        <dbReference type="SAM" id="Phobius"/>
    </source>
</evidence>
<keyword evidence="4 8" id="KW-0812">Transmembrane</keyword>
<dbReference type="Proteomes" id="UP001501588">
    <property type="component" value="Unassembled WGS sequence"/>
</dbReference>
<feature type="transmembrane region" description="Helical" evidence="8">
    <location>
        <begin position="358"/>
        <end position="386"/>
    </location>
</feature>
<keyword evidence="5 8" id="KW-1133">Transmembrane helix</keyword>
<feature type="transmembrane region" description="Helical" evidence="8">
    <location>
        <begin position="71"/>
        <end position="91"/>
    </location>
</feature>
<protein>
    <submittedName>
        <fullName evidence="11">ABC transporter permease DevC</fullName>
    </submittedName>
</protein>
<evidence type="ECO:0000256" key="5">
    <source>
        <dbReference type="ARBA" id="ARBA00022989"/>
    </source>
</evidence>
<gene>
    <name evidence="11" type="primary">devC</name>
    <name evidence="11" type="ORF">GCM10009416_12580</name>
</gene>
<accession>A0ABP3PZL1</accession>
<name>A0ABP3PZL1_9PROT</name>
<evidence type="ECO:0000256" key="4">
    <source>
        <dbReference type="ARBA" id="ARBA00022692"/>
    </source>
</evidence>
<dbReference type="RefSeq" id="WP_343894330.1">
    <property type="nucleotide sequence ID" value="NZ_BAAAFZ010000011.1"/>
</dbReference>
<proteinExistence type="predicted"/>
<sequence length="436" mass="47622">MNVLTRTPSAPPPDGELLPWAPERTGGAPPQPPPSGREGPARRTTSFRPLRSLLLPLRLAWRQLRAEKARLASAIAGVMFACVLVFMQLGFRSALFDSATALLQSMRADVFLMHPLTTASFKPETFPRARASQALALPEVQAAVPVYLAQASWRNPENGARRAVQLIGFDTEAGVMDFPGLAPLVDALKRPDAVAFDRRSRPEFGDVAKLLAERGPFEAQIGNRLMEVVGLVEIGPSFGADGNVVLSEVNFRRLVKERQVSAIDLAAIKLRPGADVEAAKRRLAELLPRDVIVLSQPELVAWERRYWEEATPIGFIFAFGSLMGLVVGMVIVYQILFSDIASHLREYATLKAMGYSNWYLGRAVLSAALILAVLGFLPGFGLSFFLYGAVGEATFLPLNMDLERGVGVFLMIFAMCALAGLLAMRKLRDANPADMF</sequence>
<feature type="domain" description="MacB-like periplasmic core" evidence="10">
    <location>
        <begin position="74"/>
        <end position="285"/>
    </location>
</feature>
<evidence type="ECO:0000259" key="9">
    <source>
        <dbReference type="Pfam" id="PF02687"/>
    </source>
</evidence>
<evidence type="ECO:0000256" key="1">
    <source>
        <dbReference type="ARBA" id="ARBA00004651"/>
    </source>
</evidence>
<feature type="region of interest" description="Disordered" evidence="7">
    <location>
        <begin position="1"/>
        <end position="43"/>
    </location>
</feature>
<comment type="caution">
    <text evidence="11">The sequence shown here is derived from an EMBL/GenBank/DDBJ whole genome shotgun (WGS) entry which is preliminary data.</text>
</comment>
<evidence type="ECO:0000256" key="3">
    <source>
        <dbReference type="ARBA" id="ARBA00022475"/>
    </source>
</evidence>
<dbReference type="NCBIfam" id="TIGR01185">
    <property type="entry name" value="devC"/>
    <property type="match status" value="1"/>
</dbReference>
<evidence type="ECO:0000313" key="12">
    <source>
        <dbReference type="Proteomes" id="UP001501588"/>
    </source>
</evidence>
<dbReference type="InterPro" id="IPR005891">
    <property type="entry name" value="DevC"/>
</dbReference>
<dbReference type="PIRSF" id="PIRSF031773">
    <property type="entry name" value="DevC"/>
    <property type="match status" value="1"/>
</dbReference>
<dbReference type="PANTHER" id="PTHR43738:SF1">
    <property type="entry name" value="HEMIN TRANSPORT SYSTEM PERMEASE PROTEIN HRTB-RELATED"/>
    <property type="match status" value="1"/>
</dbReference>
<dbReference type="PANTHER" id="PTHR43738">
    <property type="entry name" value="ABC TRANSPORTER, MEMBRANE PROTEIN"/>
    <property type="match status" value="1"/>
</dbReference>
<organism evidence="11 12">
    <name type="scientific">Craurococcus roseus</name>
    <dbReference type="NCBI Taxonomy" id="77585"/>
    <lineage>
        <taxon>Bacteria</taxon>
        <taxon>Pseudomonadati</taxon>
        <taxon>Pseudomonadota</taxon>
        <taxon>Alphaproteobacteria</taxon>
        <taxon>Acetobacterales</taxon>
        <taxon>Acetobacteraceae</taxon>
        <taxon>Craurococcus</taxon>
    </lineage>
</organism>
<keyword evidence="6 8" id="KW-0472">Membrane</keyword>
<keyword evidence="3" id="KW-1003">Cell membrane</keyword>
<evidence type="ECO:0000256" key="7">
    <source>
        <dbReference type="SAM" id="MobiDB-lite"/>
    </source>
</evidence>
<dbReference type="InterPro" id="IPR003838">
    <property type="entry name" value="ABC3_permease_C"/>
</dbReference>
<evidence type="ECO:0000256" key="6">
    <source>
        <dbReference type="ARBA" id="ARBA00023136"/>
    </source>
</evidence>